<evidence type="ECO:0000313" key="2">
    <source>
        <dbReference type="EMBL" id="RZC57145.1"/>
    </source>
</evidence>
<protein>
    <submittedName>
        <fullName evidence="2">Uncharacterized protein</fullName>
    </submittedName>
</protein>
<name>A0A4Y7JBY3_PAPSO</name>
<organism evidence="2 3">
    <name type="scientific">Papaver somniferum</name>
    <name type="common">Opium poppy</name>
    <dbReference type="NCBI Taxonomy" id="3469"/>
    <lineage>
        <taxon>Eukaryota</taxon>
        <taxon>Viridiplantae</taxon>
        <taxon>Streptophyta</taxon>
        <taxon>Embryophyta</taxon>
        <taxon>Tracheophyta</taxon>
        <taxon>Spermatophyta</taxon>
        <taxon>Magnoliopsida</taxon>
        <taxon>Ranunculales</taxon>
        <taxon>Papaveraceae</taxon>
        <taxon>Papaveroideae</taxon>
        <taxon>Papaver</taxon>
    </lineage>
</organism>
<feature type="region of interest" description="Disordered" evidence="1">
    <location>
        <begin position="91"/>
        <end position="112"/>
    </location>
</feature>
<feature type="region of interest" description="Disordered" evidence="1">
    <location>
        <begin position="1"/>
        <end position="24"/>
    </location>
</feature>
<evidence type="ECO:0000256" key="1">
    <source>
        <dbReference type="SAM" id="MobiDB-lite"/>
    </source>
</evidence>
<gene>
    <name evidence="2" type="ORF">C5167_004447</name>
</gene>
<dbReference type="STRING" id="3469.A0A4Y7JBY3"/>
<dbReference type="AlphaFoldDB" id="A0A4Y7JBY3"/>
<sequence>MDDEKVQDQQNQSPDGGPDVDEEITAECASFVHGDPLQDSTGPPKSESKVEILHEHVKKQLIKEGHGQKPTKYSTCFCKYHYHGFFSKHCTTGHGPKAPSTSLRTHGMNRDQ</sequence>
<proteinExistence type="predicted"/>
<keyword evidence="3" id="KW-1185">Reference proteome</keyword>
<accession>A0A4Y7JBY3</accession>
<dbReference type="EMBL" id="CM010718">
    <property type="protein sequence ID" value="RZC57145.1"/>
    <property type="molecule type" value="Genomic_DNA"/>
</dbReference>
<evidence type="ECO:0000313" key="3">
    <source>
        <dbReference type="Proteomes" id="UP000316621"/>
    </source>
</evidence>
<reference evidence="2 3" key="1">
    <citation type="journal article" date="2018" name="Science">
        <title>The opium poppy genome and morphinan production.</title>
        <authorList>
            <person name="Guo L."/>
            <person name="Winzer T."/>
            <person name="Yang X."/>
            <person name="Li Y."/>
            <person name="Ning Z."/>
            <person name="He Z."/>
            <person name="Teodor R."/>
            <person name="Lu Y."/>
            <person name="Bowser T.A."/>
            <person name="Graham I.A."/>
            <person name="Ye K."/>
        </authorList>
    </citation>
    <scope>NUCLEOTIDE SEQUENCE [LARGE SCALE GENOMIC DNA]</scope>
    <source>
        <strain evidence="3">cv. HN1</strain>
        <tissue evidence="2">Leaves</tissue>
    </source>
</reference>
<dbReference type="Gramene" id="RZC57145">
    <property type="protein sequence ID" value="RZC57145"/>
    <property type="gene ID" value="C5167_004447"/>
</dbReference>
<dbReference type="Proteomes" id="UP000316621">
    <property type="component" value="Chromosome 4"/>
</dbReference>